<protein>
    <submittedName>
        <fullName evidence="2">Uncharacterized protein</fullName>
    </submittedName>
</protein>
<name>A0AAN7R9N5_TRANT</name>
<gene>
    <name evidence="2" type="ORF">SAY86_012951</name>
</gene>
<comment type="caution">
    <text evidence="2">The sequence shown here is derived from an EMBL/GenBank/DDBJ whole genome shotgun (WGS) entry which is preliminary data.</text>
</comment>
<keyword evidence="3" id="KW-1185">Reference proteome</keyword>
<evidence type="ECO:0000256" key="1">
    <source>
        <dbReference type="SAM" id="MobiDB-lite"/>
    </source>
</evidence>
<sequence length="92" mass="10576">MNEPASSSSLTGKQRRRGSLSDDDEDEDDDGKKRKDLKGIITSLSLLEDQEREDSRERETAAIEERQLLETNYRKKTRAMVLLQITIQMFAS</sequence>
<evidence type="ECO:0000313" key="3">
    <source>
        <dbReference type="Proteomes" id="UP001346149"/>
    </source>
</evidence>
<feature type="compositionally biased region" description="Polar residues" evidence="1">
    <location>
        <begin position="1"/>
        <end position="12"/>
    </location>
</feature>
<accession>A0AAN7R9N5</accession>
<dbReference type="EMBL" id="JAXQNO010000007">
    <property type="protein sequence ID" value="KAK4794957.1"/>
    <property type="molecule type" value="Genomic_DNA"/>
</dbReference>
<reference evidence="2 3" key="1">
    <citation type="journal article" date="2023" name="Hortic Res">
        <title>Pangenome of water caltrop reveals structural variations and asymmetric subgenome divergence after allopolyploidization.</title>
        <authorList>
            <person name="Zhang X."/>
            <person name="Chen Y."/>
            <person name="Wang L."/>
            <person name="Yuan Y."/>
            <person name="Fang M."/>
            <person name="Shi L."/>
            <person name="Lu R."/>
            <person name="Comes H.P."/>
            <person name="Ma Y."/>
            <person name="Chen Y."/>
            <person name="Huang G."/>
            <person name="Zhou Y."/>
            <person name="Zheng Z."/>
            <person name="Qiu Y."/>
        </authorList>
    </citation>
    <scope>NUCLEOTIDE SEQUENCE [LARGE SCALE GENOMIC DNA]</scope>
    <source>
        <strain evidence="2">F231</strain>
    </source>
</reference>
<dbReference type="Proteomes" id="UP001346149">
    <property type="component" value="Unassembled WGS sequence"/>
</dbReference>
<dbReference type="AlphaFoldDB" id="A0AAN7R9N5"/>
<feature type="region of interest" description="Disordered" evidence="1">
    <location>
        <begin position="1"/>
        <end position="36"/>
    </location>
</feature>
<evidence type="ECO:0000313" key="2">
    <source>
        <dbReference type="EMBL" id="KAK4794957.1"/>
    </source>
</evidence>
<organism evidence="2 3">
    <name type="scientific">Trapa natans</name>
    <name type="common">Water chestnut</name>
    <dbReference type="NCBI Taxonomy" id="22666"/>
    <lineage>
        <taxon>Eukaryota</taxon>
        <taxon>Viridiplantae</taxon>
        <taxon>Streptophyta</taxon>
        <taxon>Embryophyta</taxon>
        <taxon>Tracheophyta</taxon>
        <taxon>Spermatophyta</taxon>
        <taxon>Magnoliopsida</taxon>
        <taxon>eudicotyledons</taxon>
        <taxon>Gunneridae</taxon>
        <taxon>Pentapetalae</taxon>
        <taxon>rosids</taxon>
        <taxon>malvids</taxon>
        <taxon>Myrtales</taxon>
        <taxon>Lythraceae</taxon>
        <taxon>Trapa</taxon>
    </lineage>
</organism>
<proteinExistence type="predicted"/>